<evidence type="ECO:0000313" key="2">
    <source>
        <dbReference type="Proteomes" id="UP000092125"/>
    </source>
</evidence>
<sequence length="324" mass="33929">MALAPTLKTWLLVLPAVAVLGVAGYRASGHVGSVSSPVAASGLPTAQVAGNEDGTTMPVMPEALARRLAAFERGGALPSGLPLDIRADIEGATDLFAYAQRLRAQADGGNHEARWMLSRVYDYCAQYAVDPGGYRLDNNVLAGLGLSAAPAMVDARERVAQRCGGFVPGDKLGAALVLAERRKAAAQGNLAAEAALFAEGEPLHDSADYRRGLVERVRLSRDPEAFMALAPGMGVRAAGDSALDGLVAGEQLSEMAWRLAACELGLPCGADSVLVNSFCANGGICSQDETQDFRDFVYDAAVSRQGAGKMNEWIKRLIGRGSRP</sequence>
<dbReference type="RefSeq" id="WP_053515678.1">
    <property type="nucleotide sequence ID" value="NZ_CAXOQU010000007.1"/>
</dbReference>
<dbReference type="Proteomes" id="UP000092125">
    <property type="component" value="Unassembled WGS sequence"/>
</dbReference>
<proteinExistence type="predicted"/>
<name>A0AAP7L1W3_STEMA</name>
<organism evidence="1 2">
    <name type="scientific">Stenotrophomonas maltophilia</name>
    <name type="common">Pseudomonas maltophilia</name>
    <name type="synonym">Xanthomonas maltophilia</name>
    <dbReference type="NCBI Taxonomy" id="40324"/>
    <lineage>
        <taxon>Bacteria</taxon>
        <taxon>Pseudomonadati</taxon>
        <taxon>Pseudomonadota</taxon>
        <taxon>Gammaproteobacteria</taxon>
        <taxon>Lysobacterales</taxon>
        <taxon>Lysobacteraceae</taxon>
        <taxon>Stenotrophomonas</taxon>
        <taxon>Stenotrophomonas maltophilia group</taxon>
    </lineage>
</organism>
<dbReference type="EMBL" id="LYVI01000002">
    <property type="protein sequence ID" value="OBU62938.1"/>
    <property type="molecule type" value="Genomic_DNA"/>
</dbReference>
<evidence type="ECO:0000313" key="1">
    <source>
        <dbReference type="EMBL" id="OBU62938.1"/>
    </source>
</evidence>
<comment type="caution">
    <text evidence="1">The sequence shown here is derived from an EMBL/GenBank/DDBJ whole genome shotgun (WGS) entry which is preliminary data.</text>
</comment>
<dbReference type="AlphaFoldDB" id="A0AAP7L1W3"/>
<gene>
    <name evidence="1" type="ORF">A9K56_04635</name>
</gene>
<protein>
    <submittedName>
        <fullName evidence="1">Uncharacterized protein</fullName>
    </submittedName>
</protein>
<accession>A0AAP7L1W3</accession>
<reference evidence="1 2" key="1">
    <citation type="submission" date="2016-05" db="EMBL/GenBank/DDBJ databases">
        <title>Draft Genome Sequences of Stenotrophomonas maltophilia Strains Sm32COP, Sm41DVV, Sm46PAILV, SmF3, SmF22, SmSOFb1 and SmCVFa1, Isolated from Different Manures, in France.</title>
        <authorList>
            <person name="Nazaret S."/>
            <person name="Bodilis J."/>
        </authorList>
    </citation>
    <scope>NUCLEOTIDE SEQUENCE [LARGE SCALE GENOMIC DNA]</scope>
    <source>
        <strain evidence="1 2">Sm41DVV</strain>
    </source>
</reference>